<dbReference type="InterPro" id="IPR015421">
    <property type="entry name" value="PyrdxlP-dep_Trfase_major"/>
</dbReference>
<name>A0ABP3K173_9ACTN</name>
<keyword evidence="3" id="KW-1185">Reference proteome</keyword>
<protein>
    <submittedName>
        <fullName evidence="2">Aminotransferase class V-fold PLP-dependent enzyme</fullName>
    </submittedName>
</protein>
<sequence length="349" mass="36257">MESLAPAQFTPETTYLETAATGLIPAGAVAALAEAVAATAAGTLGIRGTFDVLEETRALYGRLHGVPADRVAAGHSVAVYCGLIAQSLPPGAEVIVAEGDFSSLVNPFHMRSDLHVRAVPLEKIADAVRPGTALVAVSAVQSADGRLAPLDAVTAAARAHGARTLVDLSQSAGWLPLDANAFDYTVCVGYKWLMCPRGVAFLTVPEDLGGLTPFFAGWVSGKDPWDSCYGRVEHLAPSARRFDENPAIYSYLAARESLALVTELGVERIGAHDRALADRFRAGLPALGRTPVPAEGSAIVSVPGIGAAAERLTAAGVKVSARAGNLRAAFHLYNTAADVDRLLEVLAGE</sequence>
<dbReference type="InterPro" id="IPR015424">
    <property type="entry name" value="PyrdxlP-dep_Trfase"/>
</dbReference>
<gene>
    <name evidence="2" type="ORF">GCM10009544_32980</name>
</gene>
<dbReference type="Gene3D" id="3.90.1150.10">
    <property type="entry name" value="Aspartate Aminotransferase, domain 1"/>
    <property type="match status" value="1"/>
</dbReference>
<accession>A0ABP3K173</accession>
<organism evidence="2 3">
    <name type="scientific">Streptomyces stramineus</name>
    <dbReference type="NCBI Taxonomy" id="173861"/>
    <lineage>
        <taxon>Bacteria</taxon>
        <taxon>Bacillati</taxon>
        <taxon>Actinomycetota</taxon>
        <taxon>Actinomycetes</taxon>
        <taxon>Kitasatosporales</taxon>
        <taxon>Streptomycetaceae</taxon>
        <taxon>Streptomyces</taxon>
    </lineage>
</organism>
<keyword evidence="2" id="KW-0808">Transferase</keyword>
<dbReference type="InterPro" id="IPR000192">
    <property type="entry name" value="Aminotrans_V_dom"/>
</dbReference>
<dbReference type="SUPFAM" id="SSF53383">
    <property type="entry name" value="PLP-dependent transferases"/>
    <property type="match status" value="1"/>
</dbReference>
<comment type="caution">
    <text evidence="2">The sequence shown here is derived from an EMBL/GenBank/DDBJ whole genome shotgun (WGS) entry which is preliminary data.</text>
</comment>
<evidence type="ECO:0000313" key="3">
    <source>
        <dbReference type="Proteomes" id="UP001499895"/>
    </source>
</evidence>
<dbReference type="PANTHER" id="PTHR43586">
    <property type="entry name" value="CYSTEINE DESULFURASE"/>
    <property type="match status" value="1"/>
</dbReference>
<dbReference type="GO" id="GO:0008483">
    <property type="term" value="F:transaminase activity"/>
    <property type="evidence" value="ECO:0007669"/>
    <property type="project" value="UniProtKB-KW"/>
</dbReference>
<dbReference type="RefSeq" id="WP_344091071.1">
    <property type="nucleotide sequence ID" value="NZ_BAAAHB010000033.1"/>
</dbReference>
<dbReference type="Proteomes" id="UP001499895">
    <property type="component" value="Unassembled WGS sequence"/>
</dbReference>
<keyword evidence="2" id="KW-0032">Aminotransferase</keyword>
<dbReference type="Pfam" id="PF00266">
    <property type="entry name" value="Aminotran_5"/>
    <property type="match status" value="1"/>
</dbReference>
<dbReference type="InterPro" id="IPR015422">
    <property type="entry name" value="PyrdxlP-dep_Trfase_small"/>
</dbReference>
<evidence type="ECO:0000313" key="2">
    <source>
        <dbReference type="EMBL" id="GAA0468124.1"/>
    </source>
</evidence>
<proteinExistence type="predicted"/>
<dbReference type="EMBL" id="BAAAHB010000033">
    <property type="protein sequence ID" value="GAA0468124.1"/>
    <property type="molecule type" value="Genomic_DNA"/>
</dbReference>
<dbReference type="PANTHER" id="PTHR43586:SF21">
    <property type="entry name" value="PYRIDOXAL PHOSPHATE (PLP)-DEPENDENT ASPARTATE AMINOTRANSFERASE SUPERFAMILY"/>
    <property type="match status" value="1"/>
</dbReference>
<feature type="domain" description="Aminotransferase class V" evidence="1">
    <location>
        <begin position="15"/>
        <end position="342"/>
    </location>
</feature>
<dbReference type="Gene3D" id="3.40.640.10">
    <property type="entry name" value="Type I PLP-dependent aspartate aminotransferase-like (Major domain)"/>
    <property type="match status" value="1"/>
</dbReference>
<reference evidence="3" key="1">
    <citation type="journal article" date="2019" name="Int. J. Syst. Evol. Microbiol.">
        <title>The Global Catalogue of Microorganisms (GCM) 10K type strain sequencing project: providing services to taxonomists for standard genome sequencing and annotation.</title>
        <authorList>
            <consortium name="The Broad Institute Genomics Platform"/>
            <consortium name="The Broad Institute Genome Sequencing Center for Infectious Disease"/>
            <person name="Wu L."/>
            <person name="Ma J."/>
        </authorList>
    </citation>
    <scope>NUCLEOTIDE SEQUENCE [LARGE SCALE GENOMIC DNA]</scope>
    <source>
        <strain evidence="3">JCM 10649</strain>
    </source>
</reference>
<evidence type="ECO:0000259" key="1">
    <source>
        <dbReference type="Pfam" id="PF00266"/>
    </source>
</evidence>